<sequence length="124" mass="13891">MDYPDLVSVIYRASYWDSFGYQLENKLNAATWTSRLAGLYITVTWCGPFCFISPLYTSLAGNCPKVVLLKVEIDEARDLAARWNGILAVFQPSIFLKNGKEIDQVVAADRSSLESKIAQFACQL</sequence>
<dbReference type="InterPro" id="IPR036249">
    <property type="entry name" value="Thioredoxin-like_sf"/>
</dbReference>
<dbReference type="PANTHER" id="PTHR46115">
    <property type="entry name" value="THIOREDOXIN-LIKE PROTEIN 1"/>
    <property type="match status" value="1"/>
</dbReference>
<keyword evidence="1" id="KW-1015">Disulfide bond</keyword>
<dbReference type="AlphaFoldDB" id="A0ABC8SV90"/>
<dbReference type="EMBL" id="CAUOFW020003225">
    <property type="protein sequence ID" value="CAK9158637.1"/>
    <property type="molecule type" value="Genomic_DNA"/>
</dbReference>
<dbReference type="Pfam" id="PF00085">
    <property type="entry name" value="Thioredoxin"/>
    <property type="match status" value="1"/>
</dbReference>
<dbReference type="CDD" id="cd02947">
    <property type="entry name" value="TRX_family"/>
    <property type="match status" value="1"/>
</dbReference>
<evidence type="ECO:0000313" key="4">
    <source>
        <dbReference type="Proteomes" id="UP001642360"/>
    </source>
</evidence>
<evidence type="ECO:0000259" key="2">
    <source>
        <dbReference type="Pfam" id="PF00085"/>
    </source>
</evidence>
<evidence type="ECO:0000256" key="1">
    <source>
        <dbReference type="ARBA" id="ARBA00023157"/>
    </source>
</evidence>
<dbReference type="SUPFAM" id="SSF52833">
    <property type="entry name" value="Thioredoxin-like"/>
    <property type="match status" value="1"/>
</dbReference>
<organism evidence="3 4">
    <name type="scientific">Ilex paraguariensis</name>
    <name type="common">yerba mate</name>
    <dbReference type="NCBI Taxonomy" id="185542"/>
    <lineage>
        <taxon>Eukaryota</taxon>
        <taxon>Viridiplantae</taxon>
        <taxon>Streptophyta</taxon>
        <taxon>Embryophyta</taxon>
        <taxon>Tracheophyta</taxon>
        <taxon>Spermatophyta</taxon>
        <taxon>Magnoliopsida</taxon>
        <taxon>eudicotyledons</taxon>
        <taxon>Gunneridae</taxon>
        <taxon>Pentapetalae</taxon>
        <taxon>asterids</taxon>
        <taxon>campanulids</taxon>
        <taxon>Aquifoliales</taxon>
        <taxon>Aquifoliaceae</taxon>
        <taxon>Ilex</taxon>
    </lineage>
</organism>
<protein>
    <recommendedName>
        <fullName evidence="2">Thioredoxin domain-containing protein</fullName>
    </recommendedName>
</protein>
<dbReference type="Proteomes" id="UP001642360">
    <property type="component" value="Unassembled WGS sequence"/>
</dbReference>
<proteinExistence type="predicted"/>
<accession>A0ABC8SV90</accession>
<comment type="caution">
    <text evidence="3">The sequence shown here is derived from an EMBL/GenBank/DDBJ whole genome shotgun (WGS) entry which is preliminary data.</text>
</comment>
<evidence type="ECO:0000313" key="3">
    <source>
        <dbReference type="EMBL" id="CAK9158637.1"/>
    </source>
</evidence>
<keyword evidence="4" id="KW-1185">Reference proteome</keyword>
<gene>
    <name evidence="3" type="ORF">ILEXP_LOCUS27305</name>
</gene>
<name>A0ABC8SV90_9AQUA</name>
<dbReference type="Gene3D" id="3.40.30.10">
    <property type="entry name" value="Glutaredoxin"/>
    <property type="match status" value="1"/>
</dbReference>
<reference evidence="3 4" key="1">
    <citation type="submission" date="2024-02" db="EMBL/GenBank/DDBJ databases">
        <authorList>
            <person name="Vignale AGUSTIN F."/>
            <person name="Sosa J E."/>
            <person name="Modenutti C."/>
        </authorList>
    </citation>
    <scope>NUCLEOTIDE SEQUENCE [LARGE SCALE GENOMIC DNA]</scope>
</reference>
<dbReference type="InterPro" id="IPR013766">
    <property type="entry name" value="Thioredoxin_domain"/>
</dbReference>
<feature type="domain" description="Thioredoxin" evidence="2">
    <location>
        <begin position="41"/>
        <end position="118"/>
    </location>
</feature>